<gene>
    <name evidence="2" type="ORF">HNR07_005552</name>
</gene>
<proteinExistence type="predicted"/>
<keyword evidence="3" id="KW-1185">Reference proteome</keyword>
<dbReference type="AlphaFoldDB" id="A0A840WRA6"/>
<sequence length="70" mass="7198">MDHLVVVTGGPGPGETTLIDHLAGLGYGRTVEAGRAVIRDRRQIDGPALAGGLHRGQRAPPVIGGGRTHL</sequence>
<feature type="region of interest" description="Disordered" evidence="1">
    <location>
        <begin position="47"/>
        <end position="70"/>
    </location>
</feature>
<comment type="caution">
    <text evidence="2">The sequence shown here is derived from an EMBL/GenBank/DDBJ whole genome shotgun (WGS) entry which is preliminary data.</text>
</comment>
<protein>
    <submittedName>
        <fullName evidence="2">Putative ATPase</fullName>
    </submittedName>
</protein>
<accession>A0A840WRA6</accession>
<evidence type="ECO:0000313" key="3">
    <source>
        <dbReference type="Proteomes" id="UP000579647"/>
    </source>
</evidence>
<evidence type="ECO:0000256" key="1">
    <source>
        <dbReference type="SAM" id="MobiDB-lite"/>
    </source>
</evidence>
<reference evidence="2 3" key="1">
    <citation type="submission" date="2020-08" db="EMBL/GenBank/DDBJ databases">
        <title>Sequencing the genomes of 1000 actinobacteria strains.</title>
        <authorList>
            <person name="Klenk H.-P."/>
        </authorList>
    </citation>
    <scope>NUCLEOTIDE SEQUENCE [LARGE SCALE GENOMIC DNA]</scope>
    <source>
        <strain evidence="2 3">DSM 44598</strain>
    </source>
</reference>
<organism evidence="2 3">
    <name type="scientific">Nocardiopsis metallicus</name>
    <dbReference type="NCBI Taxonomy" id="179819"/>
    <lineage>
        <taxon>Bacteria</taxon>
        <taxon>Bacillati</taxon>
        <taxon>Actinomycetota</taxon>
        <taxon>Actinomycetes</taxon>
        <taxon>Streptosporangiales</taxon>
        <taxon>Nocardiopsidaceae</taxon>
        <taxon>Nocardiopsis</taxon>
    </lineage>
</organism>
<name>A0A840WRA6_9ACTN</name>
<dbReference type="Proteomes" id="UP000579647">
    <property type="component" value="Unassembled WGS sequence"/>
</dbReference>
<evidence type="ECO:0000313" key="2">
    <source>
        <dbReference type="EMBL" id="MBB5494415.1"/>
    </source>
</evidence>
<dbReference type="EMBL" id="JACHDO010000001">
    <property type="protein sequence ID" value="MBB5494415.1"/>
    <property type="molecule type" value="Genomic_DNA"/>
</dbReference>